<gene>
    <name evidence="2" type="ORF">AFUS01_LOCUS25882</name>
</gene>
<sequence>SSLGEFSSLSSVRHRGGLETRRQPRSYRSDKDPSKSVAAAGSSSASSSSSGGTCCSSNLVAPVVAAAPRPPDKTDALFATENSTVVTAQIGSTANLPCVVKNLGNGVEAVAISVSIRLNRSYIGHEACILWDLN</sequence>
<feature type="region of interest" description="Disordered" evidence="1">
    <location>
        <begin position="1"/>
        <end position="53"/>
    </location>
</feature>
<dbReference type="AlphaFoldDB" id="A0A8J2KLE0"/>
<feature type="compositionally biased region" description="Basic and acidic residues" evidence="1">
    <location>
        <begin position="16"/>
        <end position="34"/>
    </location>
</feature>
<proteinExistence type="predicted"/>
<organism evidence="2 3">
    <name type="scientific">Allacma fusca</name>
    <dbReference type="NCBI Taxonomy" id="39272"/>
    <lineage>
        <taxon>Eukaryota</taxon>
        <taxon>Metazoa</taxon>
        <taxon>Ecdysozoa</taxon>
        <taxon>Arthropoda</taxon>
        <taxon>Hexapoda</taxon>
        <taxon>Collembola</taxon>
        <taxon>Symphypleona</taxon>
        <taxon>Sminthuridae</taxon>
        <taxon>Allacma</taxon>
    </lineage>
</organism>
<evidence type="ECO:0000313" key="2">
    <source>
        <dbReference type="EMBL" id="CAG7815184.1"/>
    </source>
</evidence>
<dbReference type="OrthoDB" id="5359219at2759"/>
<dbReference type="EMBL" id="CAJVCH010338240">
    <property type="protein sequence ID" value="CAG7815184.1"/>
    <property type="molecule type" value="Genomic_DNA"/>
</dbReference>
<feature type="compositionally biased region" description="Low complexity" evidence="1">
    <location>
        <begin position="35"/>
        <end position="53"/>
    </location>
</feature>
<accession>A0A8J2KLE0</accession>
<evidence type="ECO:0008006" key="4">
    <source>
        <dbReference type="Google" id="ProtNLM"/>
    </source>
</evidence>
<comment type="caution">
    <text evidence="2">The sequence shown here is derived from an EMBL/GenBank/DDBJ whole genome shotgun (WGS) entry which is preliminary data.</text>
</comment>
<evidence type="ECO:0000313" key="3">
    <source>
        <dbReference type="Proteomes" id="UP000708208"/>
    </source>
</evidence>
<reference evidence="2" key="1">
    <citation type="submission" date="2021-06" db="EMBL/GenBank/DDBJ databases">
        <authorList>
            <person name="Hodson N. C."/>
            <person name="Mongue J. A."/>
            <person name="Jaron S. K."/>
        </authorList>
    </citation>
    <scope>NUCLEOTIDE SEQUENCE</scope>
</reference>
<feature type="non-terminal residue" evidence="2">
    <location>
        <position position="1"/>
    </location>
</feature>
<evidence type="ECO:0000256" key="1">
    <source>
        <dbReference type="SAM" id="MobiDB-lite"/>
    </source>
</evidence>
<feature type="compositionally biased region" description="Low complexity" evidence="1">
    <location>
        <begin position="1"/>
        <end position="11"/>
    </location>
</feature>
<protein>
    <recommendedName>
        <fullName evidence="4">Ig-like domain-containing protein</fullName>
    </recommendedName>
</protein>
<dbReference type="Proteomes" id="UP000708208">
    <property type="component" value="Unassembled WGS sequence"/>
</dbReference>
<name>A0A8J2KLE0_9HEXA</name>
<keyword evidence="3" id="KW-1185">Reference proteome</keyword>